<evidence type="ECO:0000259" key="3">
    <source>
        <dbReference type="SMART" id="SM00967"/>
    </source>
</evidence>
<dbReference type="AlphaFoldDB" id="A0A4Q1C2I0"/>
<dbReference type="GO" id="GO:0032259">
    <property type="term" value="P:methylation"/>
    <property type="evidence" value="ECO:0007669"/>
    <property type="project" value="UniProtKB-KW"/>
</dbReference>
<dbReference type="InterPro" id="IPR004441">
    <property type="entry name" value="rRNA_MeTrfase_TrmH"/>
</dbReference>
<gene>
    <name evidence="4" type="primary">rlmB</name>
    <name evidence="4" type="ORF">ESB04_02145</name>
</gene>
<evidence type="ECO:0000313" key="5">
    <source>
        <dbReference type="Proteomes" id="UP000289455"/>
    </source>
</evidence>
<name>A0A4Q1C2I0_9BACT</name>
<evidence type="ECO:0000256" key="2">
    <source>
        <dbReference type="ARBA" id="ARBA00022679"/>
    </source>
</evidence>
<dbReference type="InterPro" id="IPR013123">
    <property type="entry name" value="SpoU_subst-bd"/>
</dbReference>
<accession>A0A4Q1C2I0</accession>
<dbReference type="NCBIfam" id="TIGR00186">
    <property type="entry name" value="rRNA_methyl_3"/>
    <property type="match status" value="1"/>
</dbReference>
<dbReference type="EMBL" id="SDHY01000001">
    <property type="protein sequence ID" value="RXK52474.1"/>
    <property type="molecule type" value="Genomic_DNA"/>
</dbReference>
<proteinExistence type="predicted"/>
<dbReference type="Proteomes" id="UP000289455">
    <property type="component" value="Unassembled WGS sequence"/>
</dbReference>
<dbReference type="CDD" id="cd18103">
    <property type="entry name" value="SpoU-like_RlmB"/>
    <property type="match status" value="1"/>
</dbReference>
<dbReference type="InterPro" id="IPR029064">
    <property type="entry name" value="Ribosomal_eL30-like_sf"/>
</dbReference>
<keyword evidence="5" id="KW-1185">Reference proteome</keyword>
<dbReference type="GO" id="GO:0003723">
    <property type="term" value="F:RNA binding"/>
    <property type="evidence" value="ECO:0007669"/>
    <property type="project" value="InterPro"/>
</dbReference>
<keyword evidence="2 4" id="KW-0808">Transferase</keyword>
<evidence type="ECO:0000313" key="4">
    <source>
        <dbReference type="EMBL" id="RXK52474.1"/>
    </source>
</evidence>
<dbReference type="InterPro" id="IPR029026">
    <property type="entry name" value="tRNA_m1G_MTases_N"/>
</dbReference>
<dbReference type="GO" id="GO:0006396">
    <property type="term" value="P:RNA processing"/>
    <property type="evidence" value="ECO:0007669"/>
    <property type="project" value="InterPro"/>
</dbReference>
<dbReference type="SUPFAM" id="SSF55315">
    <property type="entry name" value="L30e-like"/>
    <property type="match status" value="1"/>
</dbReference>
<comment type="caution">
    <text evidence="4">The sequence shown here is derived from an EMBL/GenBank/DDBJ whole genome shotgun (WGS) entry which is preliminary data.</text>
</comment>
<reference evidence="4 5" key="1">
    <citation type="submission" date="2019-01" db="EMBL/GenBank/DDBJ databases">
        <title>Cytophagaceae bacterium strain CAR-16.</title>
        <authorList>
            <person name="Chen W.-M."/>
        </authorList>
    </citation>
    <scope>NUCLEOTIDE SEQUENCE [LARGE SCALE GENOMIC DNA]</scope>
    <source>
        <strain evidence="4 5">CAR-16</strain>
    </source>
</reference>
<feature type="domain" description="RNA 2-O ribose methyltransferase substrate binding" evidence="3">
    <location>
        <begin position="39"/>
        <end position="110"/>
    </location>
</feature>
<dbReference type="SMART" id="SM00967">
    <property type="entry name" value="SpoU_sub_bind"/>
    <property type="match status" value="1"/>
</dbReference>
<dbReference type="InterPro" id="IPR001537">
    <property type="entry name" value="SpoU_MeTrfase"/>
</dbReference>
<dbReference type="PANTHER" id="PTHR46429">
    <property type="entry name" value="23S RRNA (GUANOSINE-2'-O-)-METHYLTRANSFERASE RLMB"/>
    <property type="match status" value="1"/>
</dbReference>
<dbReference type="OrthoDB" id="9794400at2"/>
<evidence type="ECO:0000256" key="1">
    <source>
        <dbReference type="ARBA" id="ARBA00022603"/>
    </source>
</evidence>
<dbReference type="Pfam" id="PF08032">
    <property type="entry name" value="SpoU_sub_bind"/>
    <property type="match status" value="1"/>
</dbReference>
<organism evidence="4 5">
    <name type="scientific">Aquirufa rosea</name>
    <dbReference type="NCBI Taxonomy" id="2509241"/>
    <lineage>
        <taxon>Bacteria</taxon>
        <taxon>Pseudomonadati</taxon>
        <taxon>Bacteroidota</taxon>
        <taxon>Cytophagia</taxon>
        <taxon>Cytophagales</taxon>
        <taxon>Flectobacillaceae</taxon>
        <taxon>Aquirufa</taxon>
    </lineage>
</organism>
<dbReference type="GO" id="GO:0008173">
    <property type="term" value="F:RNA methyltransferase activity"/>
    <property type="evidence" value="ECO:0007669"/>
    <property type="project" value="InterPro"/>
</dbReference>
<dbReference type="Gene3D" id="3.30.1330.30">
    <property type="match status" value="1"/>
</dbReference>
<sequence>MPNFVLHFIPFNVSFEQNPKPFKKAFRHFTTPKTDNKEFVFGIQSVLETLRAGKEIDRLLVQRELGNIEILELAKEKGIQVQKVPIEKLNRITRKNHQGAIAFVSAIHYAKLENIIADTFEKGETPLILILDRITDVRNFGAIARTAECAGIHAIVIPSRGAAQINADAMKTSSGALNFLPVCREENLVQTLEFLQNSGLKVIACTEKTKDSVYSKDFKEPAAIILGSEEDGISDELIRKADELASIPQAGQVGSLNVSVAAGVIIYEAVRQRIQ</sequence>
<dbReference type="GO" id="GO:0005829">
    <property type="term" value="C:cytosol"/>
    <property type="evidence" value="ECO:0007669"/>
    <property type="project" value="TreeGrafter"/>
</dbReference>
<dbReference type="Gene3D" id="3.40.1280.10">
    <property type="match status" value="1"/>
</dbReference>
<dbReference type="SUPFAM" id="SSF75217">
    <property type="entry name" value="alpha/beta knot"/>
    <property type="match status" value="1"/>
</dbReference>
<protein>
    <submittedName>
        <fullName evidence="4">23S rRNA (Guanosine(2251)-2'-O)-methyltransferase RlmB</fullName>
    </submittedName>
</protein>
<dbReference type="Pfam" id="PF00588">
    <property type="entry name" value="SpoU_methylase"/>
    <property type="match status" value="1"/>
</dbReference>
<dbReference type="InterPro" id="IPR029028">
    <property type="entry name" value="Alpha/beta_knot_MTases"/>
</dbReference>
<keyword evidence="1 4" id="KW-0489">Methyltransferase</keyword>
<dbReference type="PANTHER" id="PTHR46429:SF1">
    <property type="entry name" value="23S RRNA (GUANOSINE-2'-O-)-METHYLTRANSFERASE RLMB"/>
    <property type="match status" value="1"/>
</dbReference>